<sequence>MHRYPVGIMKIIKQARFYYHCYSTFCISSKIAWPDKTWHTD</sequence>
<organism evidence="1">
    <name type="scientific">Anguilla anguilla</name>
    <name type="common">European freshwater eel</name>
    <name type="synonym">Muraena anguilla</name>
    <dbReference type="NCBI Taxonomy" id="7936"/>
    <lineage>
        <taxon>Eukaryota</taxon>
        <taxon>Metazoa</taxon>
        <taxon>Chordata</taxon>
        <taxon>Craniata</taxon>
        <taxon>Vertebrata</taxon>
        <taxon>Euteleostomi</taxon>
        <taxon>Actinopterygii</taxon>
        <taxon>Neopterygii</taxon>
        <taxon>Teleostei</taxon>
        <taxon>Anguilliformes</taxon>
        <taxon>Anguillidae</taxon>
        <taxon>Anguilla</taxon>
    </lineage>
</organism>
<evidence type="ECO:0000313" key="1">
    <source>
        <dbReference type="EMBL" id="JAH52739.1"/>
    </source>
</evidence>
<reference evidence="1" key="2">
    <citation type="journal article" date="2015" name="Fish Shellfish Immunol.">
        <title>Early steps in the European eel (Anguilla anguilla)-Vibrio vulnificus interaction in the gills: Role of the RtxA13 toxin.</title>
        <authorList>
            <person name="Callol A."/>
            <person name="Pajuelo D."/>
            <person name="Ebbesson L."/>
            <person name="Teles M."/>
            <person name="MacKenzie S."/>
            <person name="Amaro C."/>
        </authorList>
    </citation>
    <scope>NUCLEOTIDE SEQUENCE</scope>
</reference>
<dbReference type="AlphaFoldDB" id="A0A0E9TGG3"/>
<name>A0A0E9TGG3_ANGAN</name>
<protein>
    <submittedName>
        <fullName evidence="1">Uncharacterized protein</fullName>
    </submittedName>
</protein>
<reference evidence="1" key="1">
    <citation type="submission" date="2014-11" db="EMBL/GenBank/DDBJ databases">
        <authorList>
            <person name="Amaro Gonzalez C."/>
        </authorList>
    </citation>
    <scope>NUCLEOTIDE SEQUENCE</scope>
</reference>
<dbReference type="EMBL" id="GBXM01055838">
    <property type="protein sequence ID" value="JAH52739.1"/>
    <property type="molecule type" value="Transcribed_RNA"/>
</dbReference>
<accession>A0A0E9TGG3</accession>
<proteinExistence type="predicted"/>